<dbReference type="InterPro" id="IPR000953">
    <property type="entry name" value="Chromo/chromo_shadow_dom"/>
</dbReference>
<dbReference type="CDD" id="cd00024">
    <property type="entry name" value="CD_CSD"/>
    <property type="match status" value="1"/>
</dbReference>
<dbReference type="AlphaFoldDB" id="A0A9D4IIA1"/>
<keyword evidence="7" id="KW-1185">Reference proteome</keyword>
<feature type="compositionally biased region" description="Low complexity" evidence="3">
    <location>
        <begin position="108"/>
        <end position="136"/>
    </location>
</feature>
<dbReference type="GO" id="GO:0005634">
    <property type="term" value="C:nucleus"/>
    <property type="evidence" value="ECO:0007669"/>
    <property type="project" value="UniProtKB-SubCell"/>
</dbReference>
<dbReference type="PANTHER" id="PTHR22812">
    <property type="entry name" value="CHROMOBOX PROTEIN"/>
    <property type="match status" value="1"/>
</dbReference>
<evidence type="ECO:0000256" key="1">
    <source>
        <dbReference type="ARBA" id="ARBA00004123"/>
    </source>
</evidence>
<feature type="transmembrane region" description="Helical" evidence="4">
    <location>
        <begin position="246"/>
        <end position="264"/>
    </location>
</feature>
<protein>
    <recommendedName>
        <fullName evidence="5">Chromo domain-containing protein</fullName>
    </recommendedName>
</protein>
<dbReference type="OrthoDB" id="1918685at2759"/>
<feature type="region of interest" description="Disordered" evidence="3">
    <location>
        <begin position="68"/>
        <end position="185"/>
    </location>
</feature>
<evidence type="ECO:0000313" key="7">
    <source>
        <dbReference type="Proteomes" id="UP000828390"/>
    </source>
</evidence>
<dbReference type="InterPro" id="IPR023779">
    <property type="entry name" value="Chromodomain_CS"/>
</dbReference>
<dbReference type="InterPro" id="IPR016197">
    <property type="entry name" value="Chromo-like_dom_sf"/>
</dbReference>
<dbReference type="PROSITE" id="PS50013">
    <property type="entry name" value="CHROMO_2"/>
    <property type="match status" value="1"/>
</dbReference>
<evidence type="ECO:0000256" key="2">
    <source>
        <dbReference type="ARBA" id="ARBA00023242"/>
    </source>
</evidence>
<dbReference type="PROSITE" id="PS00598">
    <property type="entry name" value="CHROMO_1"/>
    <property type="match status" value="1"/>
</dbReference>
<dbReference type="Proteomes" id="UP000828390">
    <property type="component" value="Unassembled WGS sequence"/>
</dbReference>
<comment type="caution">
    <text evidence="6">The sequence shown here is derived from an EMBL/GenBank/DDBJ whole genome shotgun (WGS) entry which is preliminary data.</text>
</comment>
<feature type="transmembrane region" description="Helical" evidence="4">
    <location>
        <begin position="216"/>
        <end position="234"/>
    </location>
</feature>
<comment type="subcellular location">
    <subcellularLocation>
        <location evidence="1">Nucleus</location>
    </subcellularLocation>
</comment>
<feature type="compositionally biased region" description="Basic residues" evidence="3">
    <location>
        <begin position="73"/>
        <end position="107"/>
    </location>
</feature>
<feature type="compositionally biased region" description="Polar residues" evidence="3">
    <location>
        <begin position="137"/>
        <end position="160"/>
    </location>
</feature>
<name>A0A9D4IIA1_DREPO</name>
<dbReference type="EMBL" id="JAIWYP010000009">
    <property type="protein sequence ID" value="KAH3772758.1"/>
    <property type="molecule type" value="Genomic_DNA"/>
</dbReference>
<evidence type="ECO:0000256" key="4">
    <source>
        <dbReference type="SAM" id="Phobius"/>
    </source>
</evidence>
<keyword evidence="4" id="KW-1133">Transmembrane helix</keyword>
<accession>A0A9D4IIA1</accession>
<keyword evidence="4" id="KW-0472">Membrane</keyword>
<dbReference type="InterPro" id="IPR051219">
    <property type="entry name" value="Heterochromatin_chromo-domain"/>
</dbReference>
<evidence type="ECO:0000256" key="3">
    <source>
        <dbReference type="SAM" id="MobiDB-lite"/>
    </source>
</evidence>
<dbReference type="Pfam" id="PF00385">
    <property type="entry name" value="Chromo"/>
    <property type="match status" value="1"/>
</dbReference>
<evidence type="ECO:0000259" key="5">
    <source>
        <dbReference type="PROSITE" id="PS50013"/>
    </source>
</evidence>
<reference evidence="6" key="2">
    <citation type="submission" date="2020-11" db="EMBL/GenBank/DDBJ databases">
        <authorList>
            <person name="McCartney M.A."/>
            <person name="Auch B."/>
            <person name="Kono T."/>
            <person name="Mallez S."/>
            <person name="Becker A."/>
            <person name="Gohl D.M."/>
            <person name="Silverstein K.A.T."/>
            <person name="Koren S."/>
            <person name="Bechman K.B."/>
            <person name="Herman A."/>
            <person name="Abrahante J.E."/>
            <person name="Garbe J."/>
        </authorList>
    </citation>
    <scope>NUCLEOTIDE SEQUENCE</scope>
    <source>
        <strain evidence="6">Duluth1</strain>
        <tissue evidence="6">Whole animal</tissue>
    </source>
</reference>
<dbReference type="SMART" id="SM00298">
    <property type="entry name" value="CHROMO"/>
    <property type="match status" value="1"/>
</dbReference>
<gene>
    <name evidence="6" type="ORF">DPMN_174104</name>
</gene>
<organism evidence="6 7">
    <name type="scientific">Dreissena polymorpha</name>
    <name type="common">Zebra mussel</name>
    <name type="synonym">Mytilus polymorpha</name>
    <dbReference type="NCBI Taxonomy" id="45954"/>
    <lineage>
        <taxon>Eukaryota</taxon>
        <taxon>Metazoa</taxon>
        <taxon>Spiralia</taxon>
        <taxon>Lophotrochozoa</taxon>
        <taxon>Mollusca</taxon>
        <taxon>Bivalvia</taxon>
        <taxon>Autobranchia</taxon>
        <taxon>Heteroconchia</taxon>
        <taxon>Euheterodonta</taxon>
        <taxon>Imparidentia</taxon>
        <taxon>Neoheterodontei</taxon>
        <taxon>Myida</taxon>
        <taxon>Dreissenoidea</taxon>
        <taxon>Dreissenidae</taxon>
        <taxon>Dreissena</taxon>
    </lineage>
</organism>
<dbReference type="Gene3D" id="2.40.50.40">
    <property type="match status" value="1"/>
</dbReference>
<keyword evidence="4" id="KW-0812">Transmembrane</keyword>
<dbReference type="InterPro" id="IPR023780">
    <property type="entry name" value="Chromo_domain"/>
</dbReference>
<feature type="domain" description="Chromo" evidence="5">
    <location>
        <begin position="22"/>
        <end position="81"/>
    </location>
</feature>
<reference evidence="6" key="1">
    <citation type="journal article" date="2019" name="bioRxiv">
        <title>The Genome of the Zebra Mussel, Dreissena polymorpha: A Resource for Invasive Species Research.</title>
        <authorList>
            <person name="McCartney M.A."/>
            <person name="Auch B."/>
            <person name="Kono T."/>
            <person name="Mallez S."/>
            <person name="Zhang Y."/>
            <person name="Obille A."/>
            <person name="Becker A."/>
            <person name="Abrahante J.E."/>
            <person name="Garbe J."/>
            <person name="Badalamenti J.P."/>
            <person name="Herman A."/>
            <person name="Mangelson H."/>
            <person name="Liachko I."/>
            <person name="Sullivan S."/>
            <person name="Sone E.D."/>
            <person name="Koren S."/>
            <person name="Silverstein K.A.T."/>
            <person name="Beckman K.B."/>
            <person name="Gohl D.M."/>
        </authorList>
    </citation>
    <scope>NUCLEOTIDE SEQUENCE</scope>
    <source>
        <strain evidence="6">Duluth1</strain>
        <tissue evidence="6">Whole animal</tissue>
    </source>
</reference>
<proteinExistence type="predicted"/>
<evidence type="ECO:0000313" key="6">
    <source>
        <dbReference type="EMBL" id="KAH3772758.1"/>
    </source>
</evidence>
<keyword evidence="2" id="KW-0539">Nucleus</keyword>
<dbReference type="SUPFAM" id="SSF54160">
    <property type="entry name" value="Chromo domain-like"/>
    <property type="match status" value="1"/>
</dbReference>
<sequence length="267" mass="29641">MRRAKRLMGGGEFKMSASENEMEVGEILGERKSRRGLEYLVRWKNFGKTDDTWEPLTNLKNAVQAIADFHTKATPKRGKKRSTSRSRSRSKGRSKSRSSSRSRKSASGKKSASTTEKKTTIVTTPTMTETRTETVTQSPGRTEQVTETVTKSVPSPVLTQRISSVTRTSETRTSKTPLDQVDSGAVQKPRGGAMAWCCNAWTSMCNCSRSLVCKDYPAIVVLATIAIIALTFVLQDNLNFEELWSSVVAFFVGIWSWLTTLVPAQKE</sequence>